<evidence type="ECO:0000313" key="1">
    <source>
        <dbReference type="EMBL" id="BAY14422.1"/>
    </source>
</evidence>
<sequence length="54" mass="6460">MGKVLLRRENSRLKNFFTRIYLKQKQMSFLEGLYDQLRVKQKLPIRNSKGTSPC</sequence>
<accession>A0A1Z4GAA7</accession>
<reference evidence="1 2" key="1">
    <citation type="submission" date="2017-06" db="EMBL/GenBank/DDBJ databases">
        <title>Genome sequencing of cyanobaciteial culture collection at National Institute for Environmental Studies (NIES).</title>
        <authorList>
            <person name="Hirose Y."/>
            <person name="Shimura Y."/>
            <person name="Fujisawa T."/>
            <person name="Nakamura Y."/>
            <person name="Kawachi M."/>
        </authorList>
    </citation>
    <scope>NUCLEOTIDE SEQUENCE [LARGE SCALE GENOMIC DNA]</scope>
    <source>
        <strain evidence="1 2">NIES-21</strain>
    </source>
</reference>
<keyword evidence="2" id="KW-1185">Reference proteome</keyword>
<evidence type="ECO:0000313" key="2">
    <source>
        <dbReference type="Proteomes" id="UP000218287"/>
    </source>
</evidence>
<gene>
    <name evidence="1" type="ORF">NIES21_01790</name>
</gene>
<proteinExistence type="predicted"/>
<dbReference type="Proteomes" id="UP000218287">
    <property type="component" value="Chromosome"/>
</dbReference>
<name>A0A1Z4GAA7_9CYAN</name>
<organism evidence="1 2">
    <name type="scientific">Anabaenopsis circularis NIES-21</name>
    <dbReference type="NCBI Taxonomy" id="1085406"/>
    <lineage>
        <taxon>Bacteria</taxon>
        <taxon>Bacillati</taxon>
        <taxon>Cyanobacteriota</taxon>
        <taxon>Cyanophyceae</taxon>
        <taxon>Nostocales</taxon>
        <taxon>Nodulariaceae</taxon>
        <taxon>Anabaenopsis</taxon>
    </lineage>
</organism>
<dbReference type="AlphaFoldDB" id="A0A1Z4GAA7"/>
<dbReference type="EMBL" id="AP018174">
    <property type="protein sequence ID" value="BAY14422.1"/>
    <property type="molecule type" value="Genomic_DNA"/>
</dbReference>
<protein>
    <submittedName>
        <fullName evidence="1">Uncharacterized protein</fullName>
    </submittedName>
</protein>